<dbReference type="InterPro" id="IPR052934">
    <property type="entry name" value="Methyl-DNA_Rec/Restrict_Enz"/>
</dbReference>
<evidence type="ECO:0000313" key="2">
    <source>
        <dbReference type="EMBL" id="MBD7948279.1"/>
    </source>
</evidence>
<gene>
    <name evidence="2" type="ORF">H9653_09665</name>
</gene>
<dbReference type="Gene3D" id="3.40.50.300">
    <property type="entry name" value="P-loop containing nucleotide triphosphate hydrolases"/>
    <property type="match status" value="2"/>
</dbReference>
<organism evidence="2 3">
    <name type="scientific">Psychrobacter communis</name>
    <dbReference type="NCBI Taxonomy" id="2762238"/>
    <lineage>
        <taxon>Bacteria</taxon>
        <taxon>Pseudomonadati</taxon>
        <taxon>Pseudomonadota</taxon>
        <taxon>Gammaproteobacteria</taxon>
        <taxon>Moraxellales</taxon>
        <taxon>Moraxellaceae</taxon>
        <taxon>Psychrobacter</taxon>
    </lineage>
</organism>
<keyword evidence="3" id="KW-1185">Reference proteome</keyword>
<feature type="domain" description="AAA+ ATPase" evidence="1">
    <location>
        <begin position="150"/>
        <end position="542"/>
    </location>
</feature>
<dbReference type="Pfam" id="PF07728">
    <property type="entry name" value="AAA_5"/>
    <property type="match status" value="1"/>
</dbReference>
<dbReference type="RefSeq" id="WP_191692181.1">
    <property type="nucleotide sequence ID" value="NZ_JACSQR010000029.1"/>
</dbReference>
<dbReference type="InterPro" id="IPR027417">
    <property type="entry name" value="P-loop_NTPase"/>
</dbReference>
<dbReference type="EMBL" id="JACSQR010000029">
    <property type="protein sequence ID" value="MBD7948279.1"/>
    <property type="molecule type" value="Genomic_DNA"/>
</dbReference>
<accession>A0ABR8RKF5</accession>
<dbReference type="SMART" id="SM00382">
    <property type="entry name" value="AAA"/>
    <property type="match status" value="1"/>
</dbReference>
<dbReference type="PANTHER" id="PTHR37291">
    <property type="entry name" value="5-METHYLCYTOSINE-SPECIFIC RESTRICTION ENZYME B"/>
    <property type="match status" value="1"/>
</dbReference>
<dbReference type="SUPFAM" id="SSF52540">
    <property type="entry name" value="P-loop containing nucleoside triphosphate hydrolases"/>
    <property type="match status" value="1"/>
</dbReference>
<sequence length="638" mass="74633">MNFWHMQLHQENERSEWAREREVLRDTGYIGMGVWEENRKSQPQQSNFKNTMKIGDIVAVRRGKDLIALTEVTGKYEYTEEVTDLDWFKRRRKVKVLDWYKDEYNYEVAWLGTLNICDSKTAKTTQNIKKWYEKFMSENQINKVSELLKYKHQVILQGPPGTGKTRLAKMVANSLTESENKGKSEQIIDNLIINFDTESKDAKLERENLELMLSAFYEKFPKERLKELTLENYSIGTGNNDSFCWWIERGLEDLGYYFPGTSRSYKIYWSKLKDEYSKHGFVKDVEDDELAMNMVAKTLYDLVNNGNTKQAFERFGNSFVLKVLQSYYPDEYFPINSEEAIENALMLFDSYDDSLSLIDQNRRLTQIYLAKKSQLNSKITKHEFAATIWNNFDLKSGKNLTQSNEIQAQGKYEIIQFHPAYTYEDFVRGIVAKTNDAGNISYEVENKILAKFAKKAIENPNGKYVLIIDEINRANLPSVLGELIYALEYRSEFVQSMYEYEGTRDIKLPKNLYIIGTMNTADRSVGHIDYAIRRRFAFYDVLPNASVVIHKRAKELFDDVARLFDNDNSYLSSDFDANDVQIGHSYFILSDDEDMTEKELEIELKQKIEYEIKPILYEYIKDGILLDSAKEIVEKLDV</sequence>
<dbReference type="PANTHER" id="PTHR37291:SF1">
    <property type="entry name" value="TYPE IV METHYL-DIRECTED RESTRICTION ENZYME ECOKMCRB SUBUNIT"/>
    <property type="match status" value="1"/>
</dbReference>
<reference evidence="2 3" key="1">
    <citation type="submission" date="2020-08" db="EMBL/GenBank/DDBJ databases">
        <title>A Genomic Blueprint of the Chicken Gut Microbiome.</title>
        <authorList>
            <person name="Gilroy R."/>
            <person name="Ravi A."/>
            <person name="Getino M."/>
            <person name="Pursley I."/>
            <person name="Horton D.L."/>
            <person name="Alikhan N.-F."/>
            <person name="Baker D."/>
            <person name="Gharbi K."/>
            <person name="Hall N."/>
            <person name="Watson M."/>
            <person name="Adriaenssens E.M."/>
            <person name="Foster-Nyarko E."/>
            <person name="Jarju S."/>
            <person name="Secka A."/>
            <person name="Antonio M."/>
            <person name="Oren A."/>
            <person name="Chaudhuri R."/>
            <person name="La Ragione R.M."/>
            <person name="Hildebrand F."/>
            <person name="Pallen M.J."/>
        </authorList>
    </citation>
    <scope>NUCLEOTIDE SEQUENCE [LARGE SCALE GENOMIC DNA]</scope>
    <source>
        <strain evidence="2 3">Sa4CVA2</strain>
    </source>
</reference>
<comment type="caution">
    <text evidence="2">The sequence shown here is derived from an EMBL/GenBank/DDBJ whole genome shotgun (WGS) entry which is preliminary data.</text>
</comment>
<name>A0ABR8RKF5_9GAMM</name>
<proteinExistence type="predicted"/>
<dbReference type="InterPro" id="IPR003593">
    <property type="entry name" value="AAA+_ATPase"/>
</dbReference>
<evidence type="ECO:0000313" key="3">
    <source>
        <dbReference type="Proteomes" id="UP000606724"/>
    </source>
</evidence>
<protein>
    <submittedName>
        <fullName evidence="2">AAA family ATPase</fullName>
    </submittedName>
</protein>
<dbReference type="Proteomes" id="UP000606724">
    <property type="component" value="Unassembled WGS sequence"/>
</dbReference>
<evidence type="ECO:0000259" key="1">
    <source>
        <dbReference type="SMART" id="SM00382"/>
    </source>
</evidence>
<dbReference type="InterPro" id="IPR011704">
    <property type="entry name" value="ATPase_dyneun-rel_AAA"/>
</dbReference>